<dbReference type="RefSeq" id="WP_229899241.1">
    <property type="nucleotide sequence ID" value="NZ_BMUT01000005.1"/>
</dbReference>
<gene>
    <name evidence="2" type="ORF">GCM10010324_30100</name>
</gene>
<accession>A0ABQ2YFD2</accession>
<evidence type="ECO:0000313" key="2">
    <source>
        <dbReference type="EMBL" id="GGX82470.1"/>
    </source>
</evidence>
<keyword evidence="3" id="KW-1185">Reference proteome</keyword>
<proteinExistence type="predicted"/>
<evidence type="ECO:0000313" key="3">
    <source>
        <dbReference type="Proteomes" id="UP000659223"/>
    </source>
</evidence>
<reference evidence="3" key="1">
    <citation type="journal article" date="2019" name="Int. J. Syst. Evol. Microbiol.">
        <title>The Global Catalogue of Microorganisms (GCM) 10K type strain sequencing project: providing services to taxonomists for standard genome sequencing and annotation.</title>
        <authorList>
            <consortium name="The Broad Institute Genomics Platform"/>
            <consortium name="The Broad Institute Genome Sequencing Center for Infectious Disease"/>
            <person name="Wu L."/>
            <person name="Ma J."/>
        </authorList>
    </citation>
    <scope>NUCLEOTIDE SEQUENCE [LARGE SCALE GENOMIC DNA]</scope>
    <source>
        <strain evidence="3">JCM 4586</strain>
    </source>
</reference>
<protein>
    <submittedName>
        <fullName evidence="2">Uncharacterized protein</fullName>
    </submittedName>
</protein>
<dbReference type="Proteomes" id="UP000659223">
    <property type="component" value="Unassembled WGS sequence"/>
</dbReference>
<sequence>MTPTPPPRHPKRHPTTTEPDSADTTAPPASECGQGKAARQGVLSALPADQHPSTPPRGDGRVPVAWLHIRALQGAVPSAKSTCVCGRDHQVVGHGKVLALIEEHTAHRGSCPLRHGGRRKAG</sequence>
<dbReference type="EMBL" id="BMUT01000005">
    <property type="protein sequence ID" value="GGX82470.1"/>
    <property type="molecule type" value="Genomic_DNA"/>
</dbReference>
<organism evidence="2 3">
    <name type="scientific">Streptomyces hiroshimensis</name>
    <dbReference type="NCBI Taxonomy" id="66424"/>
    <lineage>
        <taxon>Bacteria</taxon>
        <taxon>Bacillati</taxon>
        <taxon>Actinomycetota</taxon>
        <taxon>Actinomycetes</taxon>
        <taxon>Kitasatosporales</taxon>
        <taxon>Streptomycetaceae</taxon>
        <taxon>Streptomyces</taxon>
    </lineage>
</organism>
<evidence type="ECO:0000256" key="1">
    <source>
        <dbReference type="SAM" id="MobiDB-lite"/>
    </source>
</evidence>
<name>A0ABQ2YFD2_9ACTN</name>
<feature type="region of interest" description="Disordered" evidence="1">
    <location>
        <begin position="1"/>
        <end position="62"/>
    </location>
</feature>
<comment type="caution">
    <text evidence="2">The sequence shown here is derived from an EMBL/GenBank/DDBJ whole genome shotgun (WGS) entry which is preliminary data.</text>
</comment>